<dbReference type="RefSeq" id="WP_100439480.1">
    <property type="nucleotide sequence ID" value="NZ_CBCPIZ010000010.1"/>
</dbReference>
<evidence type="ECO:0000313" key="2">
    <source>
        <dbReference type="EMBL" id="PJL34114.1"/>
    </source>
</evidence>
<accession>A0A2J0UGY9</accession>
<name>A0A2J0UGY9_STEMA</name>
<evidence type="ECO:0000256" key="1">
    <source>
        <dbReference type="SAM" id="SignalP"/>
    </source>
</evidence>
<reference evidence="2 3" key="1">
    <citation type="journal article" date="2017" name="Front. Microbiol.">
        <title>Double-Face Meets the Bacterial World: The Opportunistic Pathogen Stenotrophomonas maltophilia.</title>
        <authorList>
            <person name="Lira F."/>
            <person name="Berg G."/>
            <person name="Martinez J.L."/>
        </authorList>
    </citation>
    <scope>NUCLEOTIDE SEQUENCE [LARGE SCALE GENOMIC DNA]</scope>
    <source>
        <strain evidence="2 3">EA1</strain>
    </source>
</reference>
<organism evidence="2 3">
    <name type="scientific">Stenotrophomonas maltophilia</name>
    <name type="common">Pseudomonas maltophilia</name>
    <name type="synonym">Xanthomonas maltophilia</name>
    <dbReference type="NCBI Taxonomy" id="40324"/>
    <lineage>
        <taxon>Bacteria</taxon>
        <taxon>Pseudomonadati</taxon>
        <taxon>Pseudomonadota</taxon>
        <taxon>Gammaproteobacteria</taxon>
        <taxon>Lysobacterales</taxon>
        <taxon>Lysobacteraceae</taxon>
        <taxon>Stenotrophomonas</taxon>
        <taxon>Stenotrophomonas maltophilia group</taxon>
    </lineage>
</organism>
<proteinExistence type="predicted"/>
<protein>
    <recommendedName>
        <fullName evidence="4">Secreted protein</fullName>
    </recommendedName>
</protein>
<sequence length="208" mass="22350">MRVLLAGLLMATTWTAAAQATDTADSEPPQARLLARAYGLGPLGPSAAGGEVEVEIRLRGPAIRIDFRGSNAPDAWLTTQGQRGRAWLVSERGNYTLPVADSSGPYWYDPAAPCHTIGGRCSPAPGEFILGRLAAGWRYDNARGPDGTTSGTLWIDTRTGLLLGYRGRTGNQRTERGLRVTEVSFDEVPSSLFDPPAGLRRRKQDAVN</sequence>
<feature type="signal peptide" evidence="1">
    <location>
        <begin position="1"/>
        <end position="20"/>
    </location>
</feature>
<keyword evidence="1" id="KW-0732">Signal</keyword>
<dbReference type="EMBL" id="NEQV01000001">
    <property type="protein sequence ID" value="PJL34114.1"/>
    <property type="molecule type" value="Genomic_DNA"/>
</dbReference>
<comment type="caution">
    <text evidence="2">The sequence shown here is derived from an EMBL/GenBank/DDBJ whole genome shotgun (WGS) entry which is preliminary data.</text>
</comment>
<evidence type="ECO:0008006" key="4">
    <source>
        <dbReference type="Google" id="ProtNLM"/>
    </source>
</evidence>
<dbReference type="AlphaFoldDB" id="A0A2J0UGY9"/>
<feature type="chain" id="PRO_5014321810" description="Secreted protein" evidence="1">
    <location>
        <begin position="21"/>
        <end position="208"/>
    </location>
</feature>
<dbReference type="OrthoDB" id="5956321at2"/>
<evidence type="ECO:0000313" key="3">
    <source>
        <dbReference type="Proteomes" id="UP000230167"/>
    </source>
</evidence>
<gene>
    <name evidence="2" type="ORF">B9Y64_03210</name>
</gene>
<dbReference type="Proteomes" id="UP000230167">
    <property type="component" value="Unassembled WGS sequence"/>
</dbReference>